<feature type="domain" description="YjeF C-terminal" evidence="20">
    <location>
        <begin position="207"/>
        <end position="462"/>
    </location>
</feature>
<keyword evidence="5 18" id="KW-0479">Metal-binding</keyword>
<dbReference type="RefSeq" id="WP_234990097.1">
    <property type="nucleotide sequence ID" value="NZ_FXWG01000003.1"/>
</dbReference>
<evidence type="ECO:0000256" key="1">
    <source>
        <dbReference type="ARBA" id="ARBA00000013"/>
    </source>
</evidence>
<evidence type="ECO:0000256" key="8">
    <source>
        <dbReference type="ARBA" id="ARBA00022857"/>
    </source>
</evidence>
<dbReference type="Pfam" id="PF01256">
    <property type="entry name" value="Carb_kinase"/>
    <property type="match status" value="1"/>
</dbReference>
<evidence type="ECO:0000256" key="16">
    <source>
        <dbReference type="ARBA" id="ARBA00049209"/>
    </source>
</evidence>
<dbReference type="InterPro" id="IPR036652">
    <property type="entry name" value="YjeF_N_dom_sf"/>
</dbReference>
<accession>A0A1Y6FQC2</accession>
<dbReference type="Proteomes" id="UP000194420">
    <property type="component" value="Unassembled WGS sequence"/>
</dbReference>
<dbReference type="EC" id="5.1.99.6" evidence="19"/>
<dbReference type="Gene3D" id="3.40.1190.20">
    <property type="match status" value="1"/>
</dbReference>
<evidence type="ECO:0000256" key="13">
    <source>
        <dbReference type="ARBA" id="ARBA00023268"/>
    </source>
</evidence>
<evidence type="ECO:0000256" key="14">
    <source>
        <dbReference type="ARBA" id="ARBA00025153"/>
    </source>
</evidence>
<evidence type="ECO:0000259" key="21">
    <source>
        <dbReference type="PROSITE" id="PS51385"/>
    </source>
</evidence>
<keyword evidence="11 18" id="KW-0413">Isomerase</keyword>
<evidence type="ECO:0000256" key="11">
    <source>
        <dbReference type="ARBA" id="ARBA00023235"/>
    </source>
</evidence>
<evidence type="ECO:0000259" key="20">
    <source>
        <dbReference type="PROSITE" id="PS51383"/>
    </source>
</evidence>
<evidence type="ECO:0000256" key="5">
    <source>
        <dbReference type="ARBA" id="ARBA00022723"/>
    </source>
</evidence>
<dbReference type="CDD" id="cd01171">
    <property type="entry name" value="YXKO-related"/>
    <property type="match status" value="1"/>
</dbReference>
<organism evidence="22 23">
    <name type="scientific">Altererythrobacter xiamenensis</name>
    <dbReference type="NCBI Taxonomy" id="1316679"/>
    <lineage>
        <taxon>Bacteria</taxon>
        <taxon>Pseudomonadati</taxon>
        <taxon>Pseudomonadota</taxon>
        <taxon>Alphaproteobacteria</taxon>
        <taxon>Sphingomonadales</taxon>
        <taxon>Erythrobacteraceae</taxon>
        <taxon>Altererythrobacter</taxon>
    </lineage>
</organism>
<dbReference type="EMBL" id="FXWG01000003">
    <property type="protein sequence ID" value="SMQ74683.1"/>
    <property type="molecule type" value="Genomic_DNA"/>
</dbReference>
<keyword evidence="22" id="KW-0808">Transferase</keyword>
<evidence type="ECO:0000256" key="10">
    <source>
        <dbReference type="ARBA" id="ARBA00023027"/>
    </source>
</evidence>
<evidence type="ECO:0000313" key="22">
    <source>
        <dbReference type="EMBL" id="SMQ74683.1"/>
    </source>
</evidence>
<keyword evidence="22" id="KW-0418">Kinase</keyword>
<comment type="similarity">
    <text evidence="3 19">In the N-terminal section; belongs to the NnrE/AIBP family.</text>
</comment>
<evidence type="ECO:0000256" key="6">
    <source>
        <dbReference type="ARBA" id="ARBA00022741"/>
    </source>
</evidence>
<comment type="cofactor">
    <cofactor evidence="18 19">
        <name>K(+)</name>
        <dbReference type="ChEBI" id="CHEBI:29103"/>
    </cofactor>
    <text evidence="18 19">Binds 1 potassium ion per subunit.</text>
</comment>
<comment type="cofactor">
    <cofactor evidence="17">
        <name>Mg(2+)</name>
        <dbReference type="ChEBI" id="CHEBI:18420"/>
    </cofactor>
</comment>
<keyword evidence="6 17" id="KW-0547">Nucleotide-binding</keyword>
<dbReference type="GO" id="GO:0110051">
    <property type="term" value="P:metabolite repair"/>
    <property type="evidence" value="ECO:0007669"/>
    <property type="project" value="TreeGrafter"/>
</dbReference>
<dbReference type="InterPro" id="IPR000631">
    <property type="entry name" value="CARKD"/>
</dbReference>
<dbReference type="PROSITE" id="PS51385">
    <property type="entry name" value="YJEF_N"/>
    <property type="match status" value="1"/>
</dbReference>
<evidence type="ECO:0000256" key="12">
    <source>
        <dbReference type="ARBA" id="ARBA00023239"/>
    </source>
</evidence>
<dbReference type="NCBIfam" id="TIGR00196">
    <property type="entry name" value="yjeF_cterm"/>
    <property type="match status" value="1"/>
</dbReference>
<feature type="binding site" evidence="17">
    <location>
        <position position="408"/>
    </location>
    <ligand>
        <name>(6S)-NADPHX</name>
        <dbReference type="ChEBI" id="CHEBI:64076"/>
    </ligand>
</feature>
<comment type="catalytic activity">
    <reaction evidence="16 17 19">
        <text>(6S)-NADPHX + ADP = AMP + phosphate + NADPH + H(+)</text>
        <dbReference type="Rhea" id="RHEA:32235"/>
        <dbReference type="ChEBI" id="CHEBI:15378"/>
        <dbReference type="ChEBI" id="CHEBI:43474"/>
        <dbReference type="ChEBI" id="CHEBI:57783"/>
        <dbReference type="ChEBI" id="CHEBI:64076"/>
        <dbReference type="ChEBI" id="CHEBI:456215"/>
        <dbReference type="ChEBI" id="CHEBI:456216"/>
        <dbReference type="EC" id="4.2.1.136"/>
    </reaction>
</comment>
<feature type="binding site" evidence="18">
    <location>
        <begin position="119"/>
        <end position="125"/>
    </location>
    <ligand>
        <name>(6S)-NADPHX</name>
        <dbReference type="ChEBI" id="CHEBI:64076"/>
    </ligand>
</feature>
<dbReference type="InterPro" id="IPR004443">
    <property type="entry name" value="YjeF_N_dom"/>
</dbReference>
<keyword evidence="9 18" id="KW-0630">Potassium</keyword>
<dbReference type="GO" id="GO:0046496">
    <property type="term" value="P:nicotinamide nucleotide metabolic process"/>
    <property type="evidence" value="ECO:0007669"/>
    <property type="project" value="UniProtKB-UniRule"/>
</dbReference>
<dbReference type="GO" id="GO:0005524">
    <property type="term" value="F:ATP binding"/>
    <property type="evidence" value="ECO:0007669"/>
    <property type="project" value="UniProtKB-UniRule"/>
</dbReference>
<comment type="similarity">
    <text evidence="17">Belongs to the NnrD/CARKD family.</text>
</comment>
<feature type="binding site" evidence="18">
    <location>
        <begin position="58"/>
        <end position="62"/>
    </location>
    <ligand>
        <name>(6S)-NADPHX</name>
        <dbReference type="ChEBI" id="CHEBI:64076"/>
    </ligand>
</feature>
<name>A0A1Y6FQC2_9SPHN</name>
<comment type="function">
    <text evidence="17">Catalyzes the dehydration of the S-form of NAD(P)HX at the expense of ADP, which is converted to AMP. Together with NAD(P)HX epimerase, which catalyzes the epimerization of the S- and R-forms, the enzyme allows the repair of both epimers of NAD(P)HX, a damaged form of NAD(P)H that is a result of enzymatic or heat-dependent hydration.</text>
</comment>
<comment type="function">
    <text evidence="18">Catalyzes the epimerization of the S- and R-forms of NAD(P)HX, a damaged form of NAD(P)H that is a result of enzymatic or heat-dependent hydration. This is a prerequisite for the S-specific NAD(P)H-hydrate dehydratase to allow the repair of both epimers of NAD(P)HX.</text>
</comment>
<comment type="catalytic activity">
    <reaction evidence="1 18 19">
        <text>(6R)-NADHX = (6S)-NADHX</text>
        <dbReference type="Rhea" id="RHEA:32215"/>
        <dbReference type="ChEBI" id="CHEBI:64074"/>
        <dbReference type="ChEBI" id="CHEBI:64075"/>
        <dbReference type="EC" id="5.1.99.6"/>
    </reaction>
</comment>
<feature type="binding site" evidence="17">
    <location>
        <position position="407"/>
    </location>
    <ligand>
        <name>AMP</name>
        <dbReference type="ChEBI" id="CHEBI:456215"/>
    </ligand>
</feature>
<dbReference type="InterPro" id="IPR030677">
    <property type="entry name" value="Nnr"/>
</dbReference>
<dbReference type="EC" id="4.2.1.136" evidence="19"/>
<feature type="binding site" evidence="17">
    <location>
        <position position="240"/>
    </location>
    <ligand>
        <name>(6S)-NADPHX</name>
        <dbReference type="ChEBI" id="CHEBI:64076"/>
    </ligand>
</feature>
<sequence length="463" mass="48027">MSNSQVLTVSQMQAAEQAIFDEGTSVDELMRIAGTGAAEWVWRVAASRSVTVLCGPGNNGGDGYVIAETLRKRGLPVQVVAPIAPKTDAARNAHRAFRGNTLSSGKDAKGQVLVDCLFGSGLTRELSPEHHLLLRDLAARHGTRIAIDLPSGVESDSGNQLNERLPTYHLTLALGAWKFAHWRLPARTNMGELRLVEIGVPATPGAAELIEKPALNPPADDAHKYKRGLCAVVGGAMAGAALLASKAAMRGGAGYVKLFAPHSHPAAPAGLVIDEGSLDQNLADERIDAVLAGPGLGRDADAADRLRAVLKHDRPAVLDADALVLLDPDMLGEAAGFLATPHDGELETLCRTFAVVATGRQERAQALAKVSGMVVCAKGPDTIIAAPDGRLALATPSPSWLSTAGTGDVLAGIAASRMATGRDPFEAAREAVWLHGEAARQCGPAFTADELADAVSGAIAAAL</sequence>
<evidence type="ECO:0000256" key="15">
    <source>
        <dbReference type="ARBA" id="ARBA00048238"/>
    </source>
</evidence>
<keyword evidence="10 17" id="KW-0520">NAD</keyword>
<keyword evidence="12 17" id="KW-0456">Lyase</keyword>
<dbReference type="GO" id="GO:0016301">
    <property type="term" value="F:kinase activity"/>
    <property type="evidence" value="ECO:0007669"/>
    <property type="project" value="UniProtKB-KW"/>
</dbReference>
<evidence type="ECO:0000256" key="4">
    <source>
        <dbReference type="ARBA" id="ARBA00009524"/>
    </source>
</evidence>
<dbReference type="SUPFAM" id="SSF53613">
    <property type="entry name" value="Ribokinase-like"/>
    <property type="match status" value="1"/>
</dbReference>
<evidence type="ECO:0000256" key="9">
    <source>
        <dbReference type="ARBA" id="ARBA00022958"/>
    </source>
</evidence>
<evidence type="ECO:0000256" key="3">
    <source>
        <dbReference type="ARBA" id="ARBA00006001"/>
    </source>
</evidence>
<comment type="subunit">
    <text evidence="17">Homotetramer.</text>
</comment>
<dbReference type="HAMAP" id="MF_01965">
    <property type="entry name" value="NADHX_dehydratase"/>
    <property type="match status" value="1"/>
</dbReference>
<dbReference type="NCBIfam" id="TIGR00197">
    <property type="entry name" value="yjeF_nterm"/>
    <property type="match status" value="1"/>
</dbReference>
<evidence type="ECO:0000256" key="18">
    <source>
        <dbReference type="HAMAP-Rule" id="MF_01966"/>
    </source>
</evidence>
<feature type="binding site" evidence="17">
    <location>
        <position position="342"/>
    </location>
    <ligand>
        <name>(6S)-NADPHX</name>
        <dbReference type="ChEBI" id="CHEBI:64076"/>
    </ligand>
</feature>
<dbReference type="AlphaFoldDB" id="A0A1Y6FQC2"/>
<evidence type="ECO:0000256" key="17">
    <source>
        <dbReference type="HAMAP-Rule" id="MF_01965"/>
    </source>
</evidence>
<feature type="binding site" evidence="17">
    <location>
        <position position="295"/>
    </location>
    <ligand>
        <name>(6S)-NADPHX</name>
        <dbReference type="ChEBI" id="CHEBI:64076"/>
    </ligand>
</feature>
<feature type="binding site" evidence="18">
    <location>
        <position position="151"/>
    </location>
    <ligand>
        <name>K(+)</name>
        <dbReference type="ChEBI" id="CHEBI:29103"/>
    </ligand>
</feature>
<comment type="function">
    <text evidence="14 19">Bifunctional enzyme that catalyzes the epimerization of the S- and R-forms of NAD(P)HX and the dehydration of the S-form of NAD(P)HX at the expense of ADP, which is converted to AMP. This allows the repair of both epimers of NAD(P)HX, a damaged form of NAD(P)H that is a result of enzymatic or heat-dependent hydration.</text>
</comment>
<keyword evidence="23" id="KW-1185">Reference proteome</keyword>
<dbReference type="GO" id="GO:0052855">
    <property type="term" value="F:ADP-dependent NAD(P)H-hydrate dehydratase activity"/>
    <property type="evidence" value="ECO:0007669"/>
    <property type="project" value="UniProtKB-UniRule"/>
</dbReference>
<comment type="catalytic activity">
    <reaction evidence="2 18 19">
        <text>(6R)-NADPHX = (6S)-NADPHX</text>
        <dbReference type="Rhea" id="RHEA:32227"/>
        <dbReference type="ChEBI" id="CHEBI:64076"/>
        <dbReference type="ChEBI" id="CHEBI:64077"/>
        <dbReference type="EC" id="5.1.99.6"/>
    </reaction>
</comment>
<dbReference type="Pfam" id="PF03853">
    <property type="entry name" value="YjeF_N"/>
    <property type="match status" value="1"/>
</dbReference>
<reference evidence="23" key="1">
    <citation type="submission" date="2017-04" db="EMBL/GenBank/DDBJ databases">
        <authorList>
            <person name="Varghese N."/>
            <person name="Submissions S."/>
        </authorList>
    </citation>
    <scope>NUCLEOTIDE SEQUENCE [LARGE SCALE GENOMIC DNA]</scope>
</reference>
<dbReference type="PANTHER" id="PTHR12592">
    <property type="entry name" value="ATP-DEPENDENT (S)-NAD(P)H-HYDRATE DEHYDRATASE FAMILY MEMBER"/>
    <property type="match status" value="1"/>
</dbReference>
<feature type="binding site" evidence="17">
    <location>
        <begin position="378"/>
        <end position="382"/>
    </location>
    <ligand>
        <name>AMP</name>
        <dbReference type="ChEBI" id="CHEBI:456215"/>
    </ligand>
</feature>
<protein>
    <recommendedName>
        <fullName evidence="19">Bifunctional NAD(P)H-hydrate repair enzyme</fullName>
    </recommendedName>
    <alternativeName>
        <fullName evidence="19">Nicotinamide nucleotide repair protein</fullName>
    </alternativeName>
    <domain>
        <recommendedName>
            <fullName evidence="19">ADP-dependent (S)-NAD(P)H-hydrate dehydratase</fullName>
            <ecNumber evidence="19">4.2.1.136</ecNumber>
        </recommendedName>
        <alternativeName>
            <fullName evidence="19">ADP-dependent NAD(P)HX dehydratase</fullName>
        </alternativeName>
    </domain>
    <domain>
        <recommendedName>
            <fullName evidence="19">NAD(P)H-hydrate epimerase</fullName>
            <ecNumber evidence="19">5.1.99.6</ecNumber>
        </recommendedName>
    </domain>
</protein>
<evidence type="ECO:0000256" key="2">
    <source>
        <dbReference type="ARBA" id="ARBA00000909"/>
    </source>
</evidence>
<dbReference type="GO" id="GO:0046872">
    <property type="term" value="F:metal ion binding"/>
    <property type="evidence" value="ECO:0007669"/>
    <property type="project" value="UniProtKB-UniRule"/>
</dbReference>
<dbReference type="HAMAP" id="MF_01966">
    <property type="entry name" value="NADHX_epimerase"/>
    <property type="match status" value="1"/>
</dbReference>
<comment type="similarity">
    <text evidence="18">Belongs to the NnrE/AIBP family.</text>
</comment>
<comment type="similarity">
    <text evidence="4 19">In the C-terminal section; belongs to the NnrD/CARKD family.</text>
</comment>
<feature type="binding site" evidence="18">
    <location>
        <position position="115"/>
    </location>
    <ligand>
        <name>K(+)</name>
        <dbReference type="ChEBI" id="CHEBI:29103"/>
    </ligand>
</feature>
<dbReference type="InterPro" id="IPR029056">
    <property type="entry name" value="Ribokinase-like"/>
</dbReference>
<gene>
    <name evidence="18" type="primary">nnrE</name>
    <name evidence="17" type="synonym">nnrD</name>
    <name evidence="22" type="ORF">SAMN06297468_2861</name>
</gene>
<evidence type="ECO:0000256" key="7">
    <source>
        <dbReference type="ARBA" id="ARBA00022840"/>
    </source>
</evidence>
<dbReference type="PIRSF" id="PIRSF017184">
    <property type="entry name" value="Nnr"/>
    <property type="match status" value="1"/>
</dbReference>
<proteinExistence type="inferred from homology"/>
<keyword evidence="13" id="KW-0511">Multifunctional enzyme</keyword>
<dbReference type="PANTHER" id="PTHR12592:SF0">
    <property type="entry name" value="ATP-DEPENDENT (S)-NAD(P)H-HYDRATE DEHYDRATASE"/>
    <property type="match status" value="1"/>
</dbReference>
<keyword evidence="8 17" id="KW-0521">NADP</keyword>
<feature type="binding site" evidence="18">
    <location>
        <position position="148"/>
    </location>
    <ligand>
        <name>(6S)-NADPHX</name>
        <dbReference type="ChEBI" id="CHEBI:64076"/>
    </ligand>
</feature>
<dbReference type="PROSITE" id="PS51383">
    <property type="entry name" value="YJEF_C_3"/>
    <property type="match status" value="1"/>
</dbReference>
<feature type="binding site" evidence="18">
    <location>
        <position position="59"/>
    </location>
    <ligand>
        <name>K(+)</name>
        <dbReference type="ChEBI" id="CHEBI:29103"/>
    </ligand>
</feature>
<comment type="caution">
    <text evidence="18">Lacks conserved residue(s) required for the propagation of feature annotation.</text>
</comment>
<dbReference type="Gene3D" id="3.40.50.10260">
    <property type="entry name" value="YjeF N-terminal domain"/>
    <property type="match status" value="1"/>
</dbReference>
<dbReference type="GO" id="GO:0052856">
    <property type="term" value="F:NAD(P)HX epimerase activity"/>
    <property type="evidence" value="ECO:0007669"/>
    <property type="project" value="UniProtKB-UniRule"/>
</dbReference>
<dbReference type="SUPFAM" id="SSF64153">
    <property type="entry name" value="YjeF N-terminal domain-like"/>
    <property type="match status" value="1"/>
</dbReference>
<evidence type="ECO:0000256" key="19">
    <source>
        <dbReference type="PIRNR" id="PIRNR017184"/>
    </source>
</evidence>
<keyword evidence="7 17" id="KW-0067">ATP-binding</keyword>
<evidence type="ECO:0000313" key="23">
    <source>
        <dbReference type="Proteomes" id="UP000194420"/>
    </source>
</evidence>
<feature type="domain" description="YjeF N-terminal" evidence="21">
    <location>
        <begin position="12"/>
        <end position="206"/>
    </location>
</feature>
<comment type="catalytic activity">
    <reaction evidence="15 17 19">
        <text>(6S)-NADHX + ADP = AMP + phosphate + NADH + H(+)</text>
        <dbReference type="Rhea" id="RHEA:32223"/>
        <dbReference type="ChEBI" id="CHEBI:15378"/>
        <dbReference type="ChEBI" id="CHEBI:43474"/>
        <dbReference type="ChEBI" id="CHEBI:57945"/>
        <dbReference type="ChEBI" id="CHEBI:64074"/>
        <dbReference type="ChEBI" id="CHEBI:456215"/>
        <dbReference type="ChEBI" id="CHEBI:456216"/>
        <dbReference type="EC" id="4.2.1.136"/>
    </reaction>
</comment>